<reference evidence="2" key="1">
    <citation type="submission" date="2023-03" db="EMBL/GenBank/DDBJ databases">
        <title>Massive genome expansion in bonnet fungi (Mycena s.s.) driven by repeated elements and novel gene families across ecological guilds.</title>
        <authorList>
            <consortium name="Lawrence Berkeley National Laboratory"/>
            <person name="Harder C.B."/>
            <person name="Miyauchi S."/>
            <person name="Viragh M."/>
            <person name="Kuo A."/>
            <person name="Thoen E."/>
            <person name="Andreopoulos B."/>
            <person name="Lu D."/>
            <person name="Skrede I."/>
            <person name="Drula E."/>
            <person name="Henrissat B."/>
            <person name="Morin E."/>
            <person name="Kohler A."/>
            <person name="Barry K."/>
            <person name="LaButti K."/>
            <person name="Morin E."/>
            <person name="Salamov A."/>
            <person name="Lipzen A."/>
            <person name="Mereny Z."/>
            <person name="Hegedus B."/>
            <person name="Baldrian P."/>
            <person name="Stursova M."/>
            <person name="Weitz H."/>
            <person name="Taylor A."/>
            <person name="Grigoriev I.V."/>
            <person name="Nagy L.G."/>
            <person name="Martin F."/>
            <person name="Kauserud H."/>
        </authorList>
    </citation>
    <scope>NUCLEOTIDE SEQUENCE</scope>
    <source>
        <strain evidence="2">CBHHK188m</strain>
    </source>
</reference>
<evidence type="ECO:0000313" key="3">
    <source>
        <dbReference type="Proteomes" id="UP001215280"/>
    </source>
</evidence>
<evidence type="ECO:0000313" key="2">
    <source>
        <dbReference type="EMBL" id="KAJ7785234.1"/>
    </source>
</evidence>
<dbReference type="EMBL" id="JARJLG010000001">
    <property type="protein sequence ID" value="KAJ7785234.1"/>
    <property type="molecule type" value="Genomic_DNA"/>
</dbReference>
<organism evidence="2 3">
    <name type="scientific">Mycena maculata</name>
    <dbReference type="NCBI Taxonomy" id="230809"/>
    <lineage>
        <taxon>Eukaryota</taxon>
        <taxon>Fungi</taxon>
        <taxon>Dikarya</taxon>
        <taxon>Basidiomycota</taxon>
        <taxon>Agaricomycotina</taxon>
        <taxon>Agaricomycetes</taxon>
        <taxon>Agaricomycetidae</taxon>
        <taxon>Agaricales</taxon>
        <taxon>Marasmiineae</taxon>
        <taxon>Mycenaceae</taxon>
        <taxon>Mycena</taxon>
    </lineage>
</organism>
<name>A0AAD7P2T4_9AGAR</name>
<evidence type="ECO:0000256" key="1">
    <source>
        <dbReference type="SAM" id="SignalP"/>
    </source>
</evidence>
<comment type="caution">
    <text evidence="2">The sequence shown here is derived from an EMBL/GenBank/DDBJ whole genome shotgun (WGS) entry which is preliminary data.</text>
</comment>
<sequence>MFSETLTFGLAALALVHAAPSFQTHVDSCNVNIELSVAPAHSFGPLQRGTYKISNWDIKPDGDAFTNPNVALLSNPAESGLFIIVKRNSPSTITVHVEESNAKGSPMQLWQLILGDWSTTMICNGESESYKCFQTFPLMC</sequence>
<dbReference type="AlphaFoldDB" id="A0AAD7P2T4"/>
<feature type="chain" id="PRO_5042290922" evidence="1">
    <location>
        <begin position="19"/>
        <end position="140"/>
    </location>
</feature>
<dbReference type="PROSITE" id="PS50231">
    <property type="entry name" value="RICIN_B_LECTIN"/>
    <property type="match status" value="1"/>
</dbReference>
<keyword evidence="3" id="KW-1185">Reference proteome</keyword>
<proteinExistence type="predicted"/>
<accession>A0AAD7P2T4</accession>
<gene>
    <name evidence="2" type="ORF">DFH07DRAFT_763832</name>
</gene>
<dbReference type="Proteomes" id="UP001215280">
    <property type="component" value="Unassembled WGS sequence"/>
</dbReference>
<keyword evidence="1" id="KW-0732">Signal</keyword>
<feature type="signal peptide" evidence="1">
    <location>
        <begin position="1"/>
        <end position="18"/>
    </location>
</feature>
<protein>
    <submittedName>
        <fullName evidence="2">Uncharacterized protein</fullName>
    </submittedName>
</protein>